<sequence>MATITSSSNSLPAATPSAAPAAPAAPAVPPTQPRPLHREGAMFILTPEEQALELAMLRSSPAPETSALGKRTRDDDNEAHDGTDTEPDSEAPLTSQVLAPTSSNVTTASLRYATQKRIRSEQRGELDAFLLDSALGRQARIFVCLLSIENKIEAFQSATPPYQVSEELKTNINNYAVAVLLSVEISAYKGDIPRNHILASIQPSI</sequence>
<feature type="compositionally biased region" description="Low complexity" evidence="1">
    <location>
        <begin position="1"/>
        <end position="25"/>
    </location>
</feature>
<dbReference type="OrthoDB" id="3236341at2759"/>
<evidence type="ECO:0000256" key="1">
    <source>
        <dbReference type="SAM" id="MobiDB-lite"/>
    </source>
</evidence>
<reference evidence="3" key="1">
    <citation type="submission" date="2014-04" db="EMBL/GenBank/DDBJ databases">
        <title>Evolutionary Origins and Diversification of the Mycorrhizal Mutualists.</title>
        <authorList>
            <consortium name="DOE Joint Genome Institute"/>
            <consortium name="Mycorrhizal Genomics Consortium"/>
            <person name="Kohler A."/>
            <person name="Kuo A."/>
            <person name="Nagy L.G."/>
            <person name="Floudas D."/>
            <person name="Copeland A."/>
            <person name="Barry K.W."/>
            <person name="Cichocki N."/>
            <person name="Veneault-Fourrey C."/>
            <person name="LaButti K."/>
            <person name="Lindquist E.A."/>
            <person name="Lipzen A."/>
            <person name="Lundell T."/>
            <person name="Morin E."/>
            <person name="Murat C."/>
            <person name="Riley R."/>
            <person name="Ohm R."/>
            <person name="Sun H."/>
            <person name="Tunlid A."/>
            <person name="Henrissat B."/>
            <person name="Grigoriev I.V."/>
            <person name="Hibbett D.S."/>
            <person name="Martin F."/>
        </authorList>
    </citation>
    <scope>NUCLEOTIDE SEQUENCE [LARGE SCALE GENOMIC DNA]</scope>
    <source>
        <strain evidence="3">FD-334 SS-4</strain>
    </source>
</reference>
<dbReference type="Proteomes" id="UP000054270">
    <property type="component" value="Unassembled WGS sequence"/>
</dbReference>
<accession>A0A0D2NMR7</accession>
<feature type="compositionally biased region" description="Basic and acidic residues" evidence="1">
    <location>
        <begin position="71"/>
        <end position="83"/>
    </location>
</feature>
<dbReference type="EMBL" id="KN817595">
    <property type="protein sequence ID" value="KJA18026.1"/>
    <property type="molecule type" value="Genomic_DNA"/>
</dbReference>
<keyword evidence="3" id="KW-1185">Reference proteome</keyword>
<organism evidence="2 3">
    <name type="scientific">Hypholoma sublateritium (strain FD-334 SS-4)</name>
    <dbReference type="NCBI Taxonomy" id="945553"/>
    <lineage>
        <taxon>Eukaryota</taxon>
        <taxon>Fungi</taxon>
        <taxon>Dikarya</taxon>
        <taxon>Basidiomycota</taxon>
        <taxon>Agaricomycotina</taxon>
        <taxon>Agaricomycetes</taxon>
        <taxon>Agaricomycetidae</taxon>
        <taxon>Agaricales</taxon>
        <taxon>Agaricineae</taxon>
        <taxon>Strophariaceae</taxon>
        <taxon>Hypholoma</taxon>
    </lineage>
</organism>
<feature type="region of interest" description="Disordered" evidence="1">
    <location>
        <begin position="1"/>
        <end position="95"/>
    </location>
</feature>
<gene>
    <name evidence="2" type="ORF">HYPSUDRAFT_205753</name>
</gene>
<evidence type="ECO:0000313" key="3">
    <source>
        <dbReference type="Proteomes" id="UP000054270"/>
    </source>
</evidence>
<name>A0A0D2NMR7_HYPSF</name>
<evidence type="ECO:0000313" key="2">
    <source>
        <dbReference type="EMBL" id="KJA18026.1"/>
    </source>
</evidence>
<proteinExistence type="predicted"/>
<protein>
    <submittedName>
        <fullName evidence="2">Uncharacterized protein</fullName>
    </submittedName>
</protein>
<dbReference type="AlphaFoldDB" id="A0A0D2NMR7"/>